<evidence type="ECO:0000313" key="15">
    <source>
        <dbReference type="Proteomes" id="UP000002036"/>
    </source>
</evidence>
<dbReference type="PROSITE" id="PS51564">
    <property type="entry name" value="SAM_ICMT"/>
    <property type="match status" value="1"/>
</dbReference>
<keyword evidence="6" id="KW-0808">Transferase</keyword>
<reference evidence="14 15" key="1">
    <citation type="journal article" date="2009" name="Genome Res.">
        <title>Comparative genomics of protoploid Saccharomycetaceae.</title>
        <authorList>
            <consortium name="The Genolevures Consortium"/>
            <person name="Souciet J.-L."/>
            <person name="Dujon B."/>
            <person name="Gaillardin C."/>
            <person name="Johnston M."/>
            <person name="Baret P.V."/>
            <person name="Cliften P."/>
            <person name="Sherman D.J."/>
            <person name="Weissenbach J."/>
            <person name="Westhof E."/>
            <person name="Wincker P."/>
            <person name="Jubin C."/>
            <person name="Poulain J."/>
            <person name="Barbe V."/>
            <person name="Segurens B."/>
            <person name="Artiguenave F."/>
            <person name="Anthouard V."/>
            <person name="Vacherie B."/>
            <person name="Val M.-E."/>
            <person name="Fulton R.S."/>
            <person name="Minx P."/>
            <person name="Wilson R."/>
            <person name="Durrens P."/>
            <person name="Jean G."/>
            <person name="Marck C."/>
            <person name="Martin T."/>
            <person name="Nikolski M."/>
            <person name="Rolland T."/>
            <person name="Seret M.-L."/>
            <person name="Casaregola S."/>
            <person name="Despons L."/>
            <person name="Fairhead C."/>
            <person name="Fischer G."/>
            <person name="Lafontaine I."/>
            <person name="Leh V."/>
            <person name="Lemaire M."/>
            <person name="de Montigny J."/>
            <person name="Neuveglise C."/>
            <person name="Thierry A."/>
            <person name="Blanc-Lenfle I."/>
            <person name="Bleykasten C."/>
            <person name="Diffels J."/>
            <person name="Fritsch E."/>
            <person name="Frangeul L."/>
            <person name="Goeffon A."/>
            <person name="Jauniaux N."/>
            <person name="Kachouri-Lafond R."/>
            <person name="Payen C."/>
            <person name="Potier S."/>
            <person name="Pribylova L."/>
            <person name="Ozanne C."/>
            <person name="Richard G.-F."/>
            <person name="Sacerdot C."/>
            <person name="Straub M.-L."/>
            <person name="Talla E."/>
        </authorList>
    </citation>
    <scope>NUCLEOTIDE SEQUENCE [LARGE SCALE GENOMIC DNA]</scope>
    <source>
        <strain evidence="15">ATCC 56472 / CBS 6340 / NRRL Y-8284</strain>
    </source>
</reference>
<keyword evidence="10 12" id="KW-0472">Membrane</keyword>
<dbReference type="eggNOG" id="KOG2628">
    <property type="taxonomic scope" value="Eukaryota"/>
</dbReference>
<comment type="similarity">
    <text evidence="2 12">Belongs to the class VI-like SAM-binding methyltransferase superfamily. Isoprenylcysteine carboxyl methyltransferase family.</text>
</comment>
<keyword evidence="15" id="KW-1185">Reference proteome</keyword>
<evidence type="ECO:0000256" key="11">
    <source>
        <dbReference type="ARBA" id="ARBA00023656"/>
    </source>
</evidence>
<evidence type="ECO:0000256" key="4">
    <source>
        <dbReference type="ARBA" id="ARBA00022507"/>
    </source>
</evidence>
<dbReference type="InterPro" id="IPR025770">
    <property type="entry name" value="PPMT_MeTrfase"/>
</dbReference>
<dbReference type="GO" id="GO:0032259">
    <property type="term" value="P:methylation"/>
    <property type="evidence" value="ECO:0007669"/>
    <property type="project" value="UniProtKB-KW"/>
</dbReference>
<evidence type="ECO:0000256" key="2">
    <source>
        <dbReference type="ARBA" id="ARBA00009140"/>
    </source>
</evidence>
<evidence type="ECO:0000256" key="7">
    <source>
        <dbReference type="ARBA" id="ARBA00022691"/>
    </source>
</evidence>
<dbReference type="FunFam" id="1.20.120.1630:FF:000018">
    <property type="entry name" value="Protein-S-isoprenylcysteine O-methyltransferase"/>
    <property type="match status" value="1"/>
</dbReference>
<dbReference type="GO" id="GO:0004671">
    <property type="term" value="F:protein C-terminal S-isoprenylcysteine carboxyl O-methyltransferase activity"/>
    <property type="evidence" value="ECO:0007669"/>
    <property type="project" value="UniProtKB-EC"/>
</dbReference>
<evidence type="ECO:0000256" key="13">
    <source>
        <dbReference type="SAM" id="MobiDB-lite"/>
    </source>
</evidence>
<evidence type="ECO:0000256" key="10">
    <source>
        <dbReference type="ARBA" id="ARBA00023136"/>
    </source>
</evidence>
<evidence type="ECO:0000256" key="3">
    <source>
        <dbReference type="ARBA" id="ARBA00012151"/>
    </source>
</evidence>
<evidence type="ECO:0000313" key="14">
    <source>
        <dbReference type="EMBL" id="CAR24743.1"/>
    </source>
</evidence>
<evidence type="ECO:0000256" key="12">
    <source>
        <dbReference type="RuleBase" id="RU362022"/>
    </source>
</evidence>
<dbReference type="GO" id="GO:0007323">
    <property type="term" value="P:peptide pheromone maturation"/>
    <property type="evidence" value="ECO:0007669"/>
    <property type="project" value="UniProtKB-ARBA"/>
</dbReference>
<evidence type="ECO:0000256" key="6">
    <source>
        <dbReference type="ARBA" id="ARBA00022679"/>
    </source>
</evidence>
<feature type="region of interest" description="Disordered" evidence="13">
    <location>
        <begin position="1"/>
        <end position="21"/>
    </location>
</feature>
<dbReference type="InterPro" id="IPR007269">
    <property type="entry name" value="ICMT_MeTrfase"/>
</dbReference>
<evidence type="ECO:0000256" key="5">
    <source>
        <dbReference type="ARBA" id="ARBA00022603"/>
    </source>
</evidence>
<keyword evidence="4" id="KW-0589">Pheromone response</keyword>
<dbReference type="KEGG" id="lth:KLTH0G03234g"/>
<evidence type="ECO:0000256" key="1">
    <source>
        <dbReference type="ARBA" id="ARBA00004141"/>
    </source>
</evidence>
<proteinExistence type="inferred from homology"/>
<comment type="subcellular location">
    <subcellularLocation>
        <location evidence="12">Endoplasmic reticulum membrane</location>
        <topology evidence="12">Multi-pass membrane protein</topology>
    </subcellularLocation>
    <subcellularLocation>
        <location evidence="1">Membrane</location>
        <topology evidence="1">Multi-pass membrane protein</topology>
    </subcellularLocation>
</comment>
<dbReference type="Gene3D" id="1.20.120.1630">
    <property type="match status" value="1"/>
</dbReference>
<dbReference type="AlphaFoldDB" id="C5DLT2"/>
<keyword evidence="5 12" id="KW-0489">Methyltransferase</keyword>
<evidence type="ECO:0000256" key="9">
    <source>
        <dbReference type="ARBA" id="ARBA00022989"/>
    </source>
</evidence>
<dbReference type="GO" id="GO:0019236">
    <property type="term" value="P:response to pheromone"/>
    <property type="evidence" value="ECO:0007669"/>
    <property type="project" value="UniProtKB-KW"/>
</dbReference>
<feature type="transmembrane region" description="Helical" evidence="12">
    <location>
        <begin position="140"/>
        <end position="159"/>
    </location>
</feature>
<feature type="transmembrane region" description="Helical" evidence="12">
    <location>
        <begin position="113"/>
        <end position="133"/>
    </location>
</feature>
<feature type="transmembrane region" description="Helical" evidence="12">
    <location>
        <begin position="48"/>
        <end position="67"/>
    </location>
</feature>
<keyword evidence="8 12" id="KW-0812">Transmembrane</keyword>
<gene>
    <name evidence="14" type="ordered locus">KLTH0G03234g</name>
</gene>
<keyword evidence="9 12" id="KW-1133">Transmembrane helix</keyword>
<dbReference type="Pfam" id="PF04140">
    <property type="entry name" value="ICMT"/>
    <property type="match status" value="1"/>
</dbReference>
<sequence length="264" mass="30211">MIEEDSGEPKSRRRSLPQDYDGDDVGDVGVIIKGQVYPYIEKNPLDSISLTGFLLGGTVGLSIGLLPHSFFKNFNIYLVAVSVFHFLEFYTTAKYNPGKVTSDSFLFNNGKAYTFSFVFAVSEALLESIFFDWKTRFSSWYHTTAAIIGLMLMLLGQYIRTSAMITAGRSFSHQVKTSQNPDHVLITTGIYAQLRHPSYFGYFWWALGTQLWLMNPVSFALFAYVLWKFFHSRINYEERYLNSFFGEEYTKYTQNVGVGIPFIS</sequence>
<dbReference type="EMBL" id="CU928171">
    <property type="protein sequence ID" value="CAR24743.1"/>
    <property type="molecule type" value="Genomic_DNA"/>
</dbReference>
<dbReference type="OMA" id="IKREEAY"/>
<dbReference type="OrthoDB" id="422086at2759"/>
<keyword evidence="12" id="KW-0256">Endoplasmic reticulum</keyword>
<comment type="catalytic activity">
    <reaction evidence="12">
        <text>[protein]-C-terminal S-[(2E,6E)-farnesyl]-L-cysteine + S-adenosyl-L-methionine = [protein]-C-terminal S-[(2E,6E)-farnesyl]-L-cysteine methyl ester + S-adenosyl-L-homocysteine</text>
        <dbReference type="Rhea" id="RHEA:21672"/>
        <dbReference type="Rhea" id="RHEA-COMP:12125"/>
        <dbReference type="Rhea" id="RHEA-COMP:12126"/>
        <dbReference type="ChEBI" id="CHEBI:57856"/>
        <dbReference type="ChEBI" id="CHEBI:59789"/>
        <dbReference type="ChEBI" id="CHEBI:90510"/>
        <dbReference type="ChEBI" id="CHEBI:90511"/>
        <dbReference type="EC" id="2.1.1.100"/>
    </reaction>
</comment>
<dbReference type="FunCoup" id="C5DLT2">
    <property type="interactions" value="521"/>
</dbReference>
<dbReference type="InParanoid" id="C5DLT2"/>
<dbReference type="PANTHER" id="PTHR12714">
    <property type="entry name" value="PROTEIN-S ISOPRENYLCYSTEINE O-METHYLTRANSFERASE"/>
    <property type="match status" value="1"/>
</dbReference>
<dbReference type="EC" id="2.1.1.100" evidence="3 12"/>
<dbReference type="PANTHER" id="PTHR12714:SF9">
    <property type="entry name" value="PROTEIN-S-ISOPRENYLCYSTEINE O-METHYLTRANSFERASE"/>
    <property type="match status" value="1"/>
</dbReference>
<name>C5DLT2_LACTC</name>
<dbReference type="STRING" id="559295.C5DLT2"/>
<dbReference type="Proteomes" id="UP000002036">
    <property type="component" value="Chromosome G"/>
</dbReference>
<protein>
    <recommendedName>
        <fullName evidence="11 12">Protein-S-isoprenylcysteine O-methyltransferase</fullName>
        <ecNumber evidence="3 12">2.1.1.100</ecNumber>
    </recommendedName>
</protein>
<accession>C5DLT2</accession>
<organism evidence="14 15">
    <name type="scientific">Lachancea thermotolerans (strain ATCC 56472 / CBS 6340 / NRRL Y-8284)</name>
    <name type="common">Yeast</name>
    <name type="synonym">Kluyveromyces thermotolerans</name>
    <dbReference type="NCBI Taxonomy" id="559295"/>
    <lineage>
        <taxon>Eukaryota</taxon>
        <taxon>Fungi</taxon>
        <taxon>Dikarya</taxon>
        <taxon>Ascomycota</taxon>
        <taxon>Saccharomycotina</taxon>
        <taxon>Saccharomycetes</taxon>
        <taxon>Saccharomycetales</taxon>
        <taxon>Saccharomycetaceae</taxon>
        <taxon>Lachancea</taxon>
    </lineage>
</organism>
<feature type="transmembrane region" description="Helical" evidence="12">
    <location>
        <begin position="74"/>
        <end position="93"/>
    </location>
</feature>
<dbReference type="GO" id="GO:0005789">
    <property type="term" value="C:endoplasmic reticulum membrane"/>
    <property type="evidence" value="ECO:0007669"/>
    <property type="project" value="UniProtKB-SubCell"/>
</dbReference>
<dbReference type="GeneID" id="8293443"/>
<evidence type="ECO:0000256" key="8">
    <source>
        <dbReference type="ARBA" id="ARBA00022692"/>
    </source>
</evidence>
<feature type="transmembrane region" description="Helical" evidence="12">
    <location>
        <begin position="202"/>
        <end position="227"/>
    </location>
</feature>
<keyword evidence="7 12" id="KW-0949">S-adenosyl-L-methionine</keyword>
<dbReference type="RefSeq" id="XP_002555180.1">
    <property type="nucleotide sequence ID" value="XM_002555134.1"/>
</dbReference>
<dbReference type="HOGENOM" id="CLU_065200_0_2_1"/>